<dbReference type="InParanoid" id="K5W7G4"/>
<keyword evidence="2" id="KW-1185">Reference proteome</keyword>
<dbReference type="RefSeq" id="XP_007396557.1">
    <property type="nucleotide sequence ID" value="XM_007396495.1"/>
</dbReference>
<dbReference type="GeneID" id="18919609"/>
<dbReference type="KEGG" id="pco:PHACADRAFT_30027"/>
<organism evidence="1 2">
    <name type="scientific">Phanerochaete carnosa (strain HHB-10118-sp)</name>
    <name type="common">White-rot fungus</name>
    <name type="synonym">Peniophora carnosa</name>
    <dbReference type="NCBI Taxonomy" id="650164"/>
    <lineage>
        <taxon>Eukaryota</taxon>
        <taxon>Fungi</taxon>
        <taxon>Dikarya</taxon>
        <taxon>Basidiomycota</taxon>
        <taxon>Agaricomycotina</taxon>
        <taxon>Agaricomycetes</taxon>
        <taxon>Polyporales</taxon>
        <taxon>Phanerochaetaceae</taxon>
        <taxon>Phanerochaete</taxon>
    </lineage>
</organism>
<dbReference type="AlphaFoldDB" id="K5W7G4"/>
<dbReference type="Proteomes" id="UP000008370">
    <property type="component" value="Unassembled WGS sequence"/>
</dbReference>
<name>K5W7G4_PHACS</name>
<evidence type="ECO:0000313" key="2">
    <source>
        <dbReference type="Proteomes" id="UP000008370"/>
    </source>
</evidence>
<sequence>MALPNGMAHFRTRNIFRNPALFYHAVKNTETNFVPEHASSRGTYKEFNELGLESELGCIVRGPHTASGYDDVTYGHVVAFLQDPINGHDKAIVSIEVSAASHAGVGGDKPATCIINRTFHLRWDEITSQHLHLSLRDYTPNEFCNMLREASLVSSCCNRIHALTLVLAPAHRLCPSPYPPDTQNREHVETVNGILRHAVTFVHVTSTATVRYEHDDALKVFELVVPFSQLEVLRNEVGRNQSIAMDVVDTYLFCMPPDDVAHDLLYRESSLPPKFACEGTTRVSRRQWAVAQKRATDTHLWERVIPTFSCPCRKRYMDSRGRAYCAFHADPSLQ</sequence>
<dbReference type="EMBL" id="JH930473">
    <property type="protein sequence ID" value="EKM54899.1"/>
    <property type="molecule type" value="Genomic_DNA"/>
</dbReference>
<accession>K5W7G4</accession>
<reference evidence="1 2" key="1">
    <citation type="journal article" date="2012" name="BMC Genomics">
        <title>Comparative genomics of the white-rot fungi, Phanerochaete carnosa and P. chrysosporium, to elucidate the genetic basis of the distinct wood types they colonize.</title>
        <authorList>
            <person name="Suzuki H."/>
            <person name="MacDonald J."/>
            <person name="Syed K."/>
            <person name="Salamov A."/>
            <person name="Hori C."/>
            <person name="Aerts A."/>
            <person name="Henrissat B."/>
            <person name="Wiebenga A."/>
            <person name="vanKuyk P.A."/>
            <person name="Barry K."/>
            <person name="Lindquist E."/>
            <person name="LaButti K."/>
            <person name="Lapidus A."/>
            <person name="Lucas S."/>
            <person name="Coutinho P."/>
            <person name="Gong Y."/>
            <person name="Samejima M."/>
            <person name="Mahadevan R."/>
            <person name="Abou-Zaid M."/>
            <person name="de Vries R.P."/>
            <person name="Igarashi K."/>
            <person name="Yadav J.S."/>
            <person name="Grigoriev I.V."/>
            <person name="Master E.R."/>
        </authorList>
    </citation>
    <scope>NUCLEOTIDE SEQUENCE [LARGE SCALE GENOMIC DNA]</scope>
    <source>
        <strain evidence="1 2">HHB-10118-sp</strain>
    </source>
</reference>
<gene>
    <name evidence="1" type="ORF">PHACADRAFT_30027</name>
</gene>
<proteinExistence type="predicted"/>
<evidence type="ECO:0000313" key="1">
    <source>
        <dbReference type="EMBL" id="EKM54899.1"/>
    </source>
</evidence>
<dbReference type="HOGENOM" id="CLU_831855_0_0_1"/>
<protein>
    <submittedName>
        <fullName evidence="1">Uncharacterized protein</fullName>
    </submittedName>
</protein>